<sequence>MNTRIKVLIVVGILWGALSIFFIPSYAEEPKFTMIALGVSGGLEEGNLPSYLLAQAGSHDFIALDAGTLLTGLQQAKIAGNLDDIRTESSAVLQQADAKENATDVSVSAAPPLQIESYVMQQHIKAYLISHPHLDHIAGLIINSPDDGAKPIFGLPSTLDTLRDHAFNWKLWSNFGNDGEGFQLKKYEYVRVTPDQEVAIAGTPLNVTPFELCHSGVTSTAFLVRTQDDYALYFGDTGPDDAEKCEKLQHVWQTIAPLVREKKLRGIFLESSYPDPRDAKQLFGHLTPAWMMKELRRLAEAVDPQQPATALKGLFVMVTHIKPSLQADTPRRDVIKKQLEEANDLGITFAFPEQGDRIEF</sequence>
<dbReference type="PANTHER" id="PTHR28283:SF1">
    <property type="entry name" value="3',5'-CYCLIC-NUCLEOTIDE PHOSPHODIESTERASE 1"/>
    <property type="match status" value="1"/>
</dbReference>
<keyword evidence="2 4" id="KW-0114">cAMP</keyword>
<dbReference type="HOGENOM" id="CLU_016658_2_0_0"/>
<evidence type="ECO:0000313" key="6">
    <source>
        <dbReference type="Proteomes" id="UP000030700"/>
    </source>
</evidence>
<evidence type="ECO:0000313" key="5">
    <source>
        <dbReference type="EMBL" id="GAK49649.1"/>
    </source>
</evidence>
<name>A0A0S6VW82_9BACT</name>
<keyword evidence="1 4" id="KW-0378">Hydrolase</keyword>
<gene>
    <name evidence="5" type="ORF">U14_00872</name>
</gene>
<dbReference type="STRING" id="1499966.U14_00872"/>
<dbReference type="CDD" id="cd07735">
    <property type="entry name" value="class_II_PDE_MBL-fold"/>
    <property type="match status" value="1"/>
</dbReference>
<dbReference type="PRINTS" id="PR00388">
    <property type="entry name" value="PDIESTERASE2"/>
</dbReference>
<dbReference type="GO" id="GO:0004115">
    <property type="term" value="F:3',5'-cyclic-AMP phosphodiesterase activity"/>
    <property type="evidence" value="ECO:0007669"/>
    <property type="project" value="UniProtKB-UniRule"/>
</dbReference>
<dbReference type="GO" id="GO:0006198">
    <property type="term" value="P:cAMP catabolic process"/>
    <property type="evidence" value="ECO:0007669"/>
    <property type="project" value="UniProtKB-UniRule"/>
</dbReference>
<dbReference type="Gene3D" id="3.60.15.10">
    <property type="entry name" value="Ribonuclease Z/Hydroxyacylglutathione hydrolase-like"/>
    <property type="match status" value="1"/>
</dbReference>
<dbReference type="EMBL" id="DF820455">
    <property type="protein sequence ID" value="GAK49649.1"/>
    <property type="molecule type" value="Genomic_DNA"/>
</dbReference>
<accession>A0A0S6VW82</accession>
<dbReference type="GO" id="GO:0047555">
    <property type="term" value="F:3',5'-cyclic-GMP phosphodiesterase activity"/>
    <property type="evidence" value="ECO:0007669"/>
    <property type="project" value="TreeGrafter"/>
</dbReference>
<keyword evidence="6" id="KW-1185">Reference proteome</keyword>
<dbReference type="SUPFAM" id="SSF56281">
    <property type="entry name" value="Metallo-hydrolase/oxidoreductase"/>
    <property type="match status" value="1"/>
</dbReference>
<dbReference type="Proteomes" id="UP000030700">
    <property type="component" value="Unassembled WGS sequence"/>
</dbReference>
<dbReference type="InterPro" id="IPR036866">
    <property type="entry name" value="RibonucZ/Hydroxyglut_hydro"/>
</dbReference>
<dbReference type="GO" id="GO:1902660">
    <property type="term" value="P:negative regulation of glucose mediated signaling pathway"/>
    <property type="evidence" value="ECO:0007669"/>
    <property type="project" value="TreeGrafter"/>
</dbReference>
<dbReference type="InterPro" id="IPR024225">
    <property type="entry name" value="cAMP-PdiesteraseII_CS"/>
</dbReference>
<proteinExistence type="inferred from homology"/>
<evidence type="ECO:0000256" key="2">
    <source>
        <dbReference type="ARBA" id="ARBA00023149"/>
    </source>
</evidence>
<dbReference type="PANTHER" id="PTHR28283">
    <property type="entry name" value="3',5'-CYCLIC-NUCLEOTIDE PHOSPHODIESTERASE 1"/>
    <property type="match status" value="1"/>
</dbReference>
<dbReference type="Pfam" id="PF02112">
    <property type="entry name" value="PDEase_II"/>
    <property type="match status" value="1"/>
</dbReference>
<dbReference type="PIRSF" id="PIRSF000962">
    <property type="entry name" value="Cyc_nuc_PDEase"/>
    <property type="match status" value="1"/>
</dbReference>
<evidence type="ECO:0000256" key="3">
    <source>
        <dbReference type="ARBA" id="ARBA00025762"/>
    </source>
</evidence>
<protein>
    <submittedName>
        <fullName evidence="5">3',5'-cyclic-nucleotide phosphodiesterase</fullName>
    </submittedName>
</protein>
<organism evidence="5">
    <name type="scientific">Candidatus Moduliflexus flocculans</name>
    <dbReference type="NCBI Taxonomy" id="1499966"/>
    <lineage>
        <taxon>Bacteria</taxon>
        <taxon>Candidatus Moduliflexota</taxon>
        <taxon>Candidatus Moduliflexia</taxon>
        <taxon>Candidatus Moduliflexales</taxon>
        <taxon>Candidatus Moduliflexaceae</taxon>
    </lineage>
</organism>
<dbReference type="PROSITE" id="PS00607">
    <property type="entry name" value="PDEASE_II"/>
    <property type="match status" value="1"/>
</dbReference>
<evidence type="ECO:0000256" key="4">
    <source>
        <dbReference type="PIRNR" id="PIRNR000962"/>
    </source>
</evidence>
<dbReference type="InterPro" id="IPR000396">
    <property type="entry name" value="Pdiesterase2"/>
</dbReference>
<reference evidence="5" key="1">
    <citation type="journal article" date="2015" name="PeerJ">
        <title>First genomic representation of candidate bacterial phylum KSB3 points to enhanced environmental sensing as a trigger of wastewater bulking.</title>
        <authorList>
            <person name="Sekiguchi Y."/>
            <person name="Ohashi A."/>
            <person name="Parks D.H."/>
            <person name="Yamauchi T."/>
            <person name="Tyson G.W."/>
            <person name="Hugenholtz P."/>
        </authorList>
    </citation>
    <scope>NUCLEOTIDE SEQUENCE [LARGE SCALE GENOMIC DNA]</scope>
</reference>
<comment type="similarity">
    <text evidence="3 4">Belongs to the cyclic nucleotide phosphodiesterase class-II family.</text>
</comment>
<dbReference type="AlphaFoldDB" id="A0A0S6VW82"/>
<evidence type="ECO:0000256" key="1">
    <source>
        <dbReference type="ARBA" id="ARBA00022801"/>
    </source>
</evidence>